<dbReference type="RefSeq" id="WP_149170456.1">
    <property type="nucleotide sequence ID" value="NZ_VTOY01000001.1"/>
</dbReference>
<sequence length="136" mass="15417">MKFDTKSGYAFMHLYLTLHPKKSPAYDPTEEGYISDEAESRLHHFAEFIRFNEKLAAEGKAIRAELFAEKAAEAGKIAGEGWQDFTSHFTENVNGEIEFDEAELSKAFAKFISDVRRLCSRPHSQLEIELAKSLGK</sequence>
<proteinExistence type="predicted"/>
<reference evidence="1 2" key="1">
    <citation type="submission" date="2019-08" db="EMBL/GenBank/DDBJ databases">
        <title>Selenomonas sp. mPRGC5 and Selenomonas sp. mPRGC8 isolated from ruminal fluid of dairy goat (Capra hircus).</title>
        <authorList>
            <person name="Poothong S."/>
            <person name="Nuengjamnong C."/>
            <person name="Tanasupawat S."/>
        </authorList>
    </citation>
    <scope>NUCLEOTIDE SEQUENCE [LARGE SCALE GENOMIC DNA]</scope>
    <source>
        <strain evidence="2">mPRGC5</strain>
    </source>
</reference>
<gene>
    <name evidence="1" type="ORF">FZ040_01985</name>
</gene>
<comment type="caution">
    <text evidence="1">The sequence shown here is derived from an EMBL/GenBank/DDBJ whole genome shotgun (WGS) entry which is preliminary data.</text>
</comment>
<dbReference type="Proteomes" id="UP000323646">
    <property type="component" value="Unassembled WGS sequence"/>
</dbReference>
<protein>
    <submittedName>
        <fullName evidence="1">Uncharacterized protein</fullName>
    </submittedName>
</protein>
<evidence type="ECO:0000313" key="1">
    <source>
        <dbReference type="EMBL" id="TYZ24833.1"/>
    </source>
</evidence>
<accession>A0A5D6W977</accession>
<keyword evidence="2" id="KW-1185">Reference proteome</keyword>
<name>A0A5D6W977_9FIRM</name>
<dbReference type="OrthoDB" id="1665678at2"/>
<organism evidence="1 2">
    <name type="scientific">Selenomonas ruminis</name>
    <dbReference type="NCBI Taxonomy" id="2593411"/>
    <lineage>
        <taxon>Bacteria</taxon>
        <taxon>Bacillati</taxon>
        <taxon>Bacillota</taxon>
        <taxon>Negativicutes</taxon>
        <taxon>Selenomonadales</taxon>
        <taxon>Selenomonadaceae</taxon>
        <taxon>Selenomonas</taxon>
    </lineage>
</organism>
<evidence type="ECO:0000313" key="2">
    <source>
        <dbReference type="Proteomes" id="UP000323646"/>
    </source>
</evidence>
<dbReference type="AlphaFoldDB" id="A0A5D6W977"/>
<dbReference type="EMBL" id="VTOY01000001">
    <property type="protein sequence ID" value="TYZ24833.1"/>
    <property type="molecule type" value="Genomic_DNA"/>
</dbReference>